<dbReference type="PhylomeDB" id="T1JH15"/>
<dbReference type="HOGENOM" id="CLU_553574_0_0_1"/>
<name>T1JH15_STRMM</name>
<feature type="domain" description="C-type lectin" evidence="1">
    <location>
        <begin position="235"/>
        <end position="316"/>
    </location>
</feature>
<dbReference type="InterPro" id="IPR001304">
    <property type="entry name" value="C-type_lectin-like"/>
</dbReference>
<reference evidence="3" key="1">
    <citation type="submission" date="2011-05" db="EMBL/GenBank/DDBJ databases">
        <authorList>
            <person name="Richards S.R."/>
            <person name="Qu J."/>
            <person name="Jiang H."/>
            <person name="Jhangiani S.N."/>
            <person name="Agravi P."/>
            <person name="Goodspeed R."/>
            <person name="Gross S."/>
            <person name="Mandapat C."/>
            <person name="Jackson L."/>
            <person name="Mathew T."/>
            <person name="Pu L."/>
            <person name="Thornton R."/>
            <person name="Saada N."/>
            <person name="Wilczek-Boney K.B."/>
            <person name="Lee S."/>
            <person name="Kovar C."/>
            <person name="Wu Y."/>
            <person name="Scherer S.E."/>
            <person name="Worley K.C."/>
            <person name="Muzny D.M."/>
            <person name="Gibbs R."/>
        </authorList>
    </citation>
    <scope>NUCLEOTIDE SEQUENCE</scope>
    <source>
        <strain evidence="3">Brora</strain>
    </source>
</reference>
<dbReference type="SUPFAM" id="SSF56436">
    <property type="entry name" value="C-type lectin-like"/>
    <property type="match status" value="3"/>
</dbReference>
<dbReference type="InterPro" id="IPR016186">
    <property type="entry name" value="C-type_lectin-like/link_sf"/>
</dbReference>
<dbReference type="Gene3D" id="3.10.100.10">
    <property type="entry name" value="Mannose-Binding Protein A, subunit A"/>
    <property type="match status" value="3"/>
</dbReference>
<dbReference type="OMA" id="WRWSGEE"/>
<dbReference type="InterPro" id="IPR016187">
    <property type="entry name" value="CTDL_fold"/>
</dbReference>
<dbReference type="Proteomes" id="UP000014500">
    <property type="component" value="Unassembled WGS sequence"/>
</dbReference>
<dbReference type="EMBL" id="JH432218">
    <property type="status" value="NOT_ANNOTATED_CDS"/>
    <property type="molecule type" value="Genomic_DNA"/>
</dbReference>
<dbReference type="Pfam" id="PF00059">
    <property type="entry name" value="Lectin_C"/>
    <property type="match status" value="2"/>
</dbReference>
<feature type="domain" description="C-type lectin" evidence="1">
    <location>
        <begin position="340"/>
        <end position="458"/>
    </location>
</feature>
<evidence type="ECO:0000259" key="1">
    <source>
        <dbReference type="PROSITE" id="PS50041"/>
    </source>
</evidence>
<evidence type="ECO:0000313" key="2">
    <source>
        <dbReference type="EnsemblMetazoa" id="SMAR013144-PA"/>
    </source>
</evidence>
<keyword evidence="3" id="KW-1185">Reference proteome</keyword>
<dbReference type="PANTHER" id="PTHR45784:SF3">
    <property type="entry name" value="C-TYPE LECTIN DOMAIN FAMILY 4 MEMBER K-LIKE-RELATED"/>
    <property type="match status" value="1"/>
</dbReference>
<dbReference type="CDD" id="cd00037">
    <property type="entry name" value="CLECT"/>
    <property type="match status" value="2"/>
</dbReference>
<dbReference type="SMART" id="SM00034">
    <property type="entry name" value="CLECT"/>
    <property type="match status" value="2"/>
</dbReference>
<dbReference type="EnsemblMetazoa" id="SMAR013144-RA">
    <property type="protein sequence ID" value="SMAR013144-PA"/>
    <property type="gene ID" value="SMAR013144"/>
</dbReference>
<proteinExistence type="predicted"/>
<sequence>MELAAGQCITPEINLSIAIETLKQSKLPYISSYSEANRITCSTRLVSFRRWKSHETCIPKVHQLAWFSPVTEYIFKDWCPGAEPTEIDMNAVIMKKCWKMFRYDIPSYTYRFCSDNKQNLANIDNEKLSTDMMNEVKNRKINYWIGLKNFKQYGLPITKWYWNSTGNEVTYQNWCHPQTYKYDKYYKNKWCGYINVNEQCWKAEVCDRDYGIICRVKKRTRQCVKRSQPFRYKVQSYVDRTIQQYRPISSDYWIGAEAYTMVQKETELVYWKWNNTGIDIEYDNWCPDQIITKDLVCAYFIADRHNACWMFSNCEKTSTVSGFICEDKLKHTDEYDIVYYKDHEYLIYNKCKNKCQQKNWYQVRDICRSKNKNLLTLDTNDKVDFFNRIFLVRNITVWLGLETYVQIVNGNRYMYWRWTGTGSDIGLKNWCPNSNLQKEAMCGYVTLDNMCWMAESCNHDDVMTFVCEDMDASDANAAPAFQHYLAVPYHKGK</sequence>
<dbReference type="AlphaFoldDB" id="T1JH15"/>
<accession>T1JH15</accession>
<protein>
    <recommendedName>
        <fullName evidence="1">C-type lectin domain-containing protein</fullName>
    </recommendedName>
</protein>
<reference evidence="2" key="2">
    <citation type="submission" date="2015-02" db="UniProtKB">
        <authorList>
            <consortium name="EnsemblMetazoa"/>
        </authorList>
    </citation>
    <scope>IDENTIFICATION</scope>
</reference>
<dbReference type="PROSITE" id="PS50041">
    <property type="entry name" value="C_TYPE_LECTIN_2"/>
    <property type="match status" value="3"/>
</dbReference>
<organism evidence="2 3">
    <name type="scientific">Strigamia maritima</name>
    <name type="common">European centipede</name>
    <name type="synonym">Geophilus maritimus</name>
    <dbReference type="NCBI Taxonomy" id="126957"/>
    <lineage>
        <taxon>Eukaryota</taxon>
        <taxon>Metazoa</taxon>
        <taxon>Ecdysozoa</taxon>
        <taxon>Arthropoda</taxon>
        <taxon>Myriapoda</taxon>
        <taxon>Chilopoda</taxon>
        <taxon>Pleurostigmophora</taxon>
        <taxon>Geophilomorpha</taxon>
        <taxon>Linotaeniidae</taxon>
        <taxon>Strigamia</taxon>
    </lineage>
</organism>
<feature type="domain" description="C-type lectin" evidence="1">
    <location>
        <begin position="112"/>
        <end position="215"/>
    </location>
</feature>
<evidence type="ECO:0000313" key="3">
    <source>
        <dbReference type="Proteomes" id="UP000014500"/>
    </source>
</evidence>
<dbReference type="PANTHER" id="PTHR45784">
    <property type="entry name" value="C-TYPE LECTIN DOMAIN FAMILY 20 MEMBER A-RELATED"/>
    <property type="match status" value="1"/>
</dbReference>